<accession>A0A0E9TSF4</accession>
<organism evidence="1">
    <name type="scientific">Anguilla anguilla</name>
    <name type="common">European freshwater eel</name>
    <name type="synonym">Muraena anguilla</name>
    <dbReference type="NCBI Taxonomy" id="7936"/>
    <lineage>
        <taxon>Eukaryota</taxon>
        <taxon>Metazoa</taxon>
        <taxon>Chordata</taxon>
        <taxon>Craniata</taxon>
        <taxon>Vertebrata</taxon>
        <taxon>Euteleostomi</taxon>
        <taxon>Actinopterygii</taxon>
        <taxon>Neopterygii</taxon>
        <taxon>Teleostei</taxon>
        <taxon>Anguilliformes</taxon>
        <taxon>Anguillidae</taxon>
        <taxon>Anguilla</taxon>
    </lineage>
</organism>
<reference evidence="1" key="2">
    <citation type="journal article" date="2015" name="Fish Shellfish Immunol.">
        <title>Early steps in the European eel (Anguilla anguilla)-Vibrio vulnificus interaction in the gills: Role of the RtxA13 toxin.</title>
        <authorList>
            <person name="Callol A."/>
            <person name="Pajuelo D."/>
            <person name="Ebbesson L."/>
            <person name="Teles M."/>
            <person name="MacKenzie S."/>
            <person name="Amaro C."/>
        </authorList>
    </citation>
    <scope>NUCLEOTIDE SEQUENCE</scope>
</reference>
<name>A0A0E9TSF4_ANGAN</name>
<protein>
    <submittedName>
        <fullName evidence="1">Uncharacterized protein</fullName>
    </submittedName>
</protein>
<reference evidence="1" key="1">
    <citation type="submission" date="2014-11" db="EMBL/GenBank/DDBJ databases">
        <authorList>
            <person name="Amaro Gonzalez C."/>
        </authorList>
    </citation>
    <scope>NUCLEOTIDE SEQUENCE</scope>
</reference>
<sequence length="24" mass="2792">MGSINLLTNLLYFSILYKILFSDI</sequence>
<proteinExistence type="predicted"/>
<evidence type="ECO:0000313" key="1">
    <source>
        <dbReference type="EMBL" id="JAH56486.1"/>
    </source>
</evidence>
<dbReference type="AlphaFoldDB" id="A0A0E9TSF4"/>
<dbReference type="EMBL" id="GBXM01052091">
    <property type="protein sequence ID" value="JAH56486.1"/>
    <property type="molecule type" value="Transcribed_RNA"/>
</dbReference>